<organism evidence="1 2">
    <name type="scientific">Falsiruegeria litorea R37</name>
    <dbReference type="NCBI Taxonomy" id="1200284"/>
    <lineage>
        <taxon>Bacteria</taxon>
        <taxon>Pseudomonadati</taxon>
        <taxon>Pseudomonadota</taxon>
        <taxon>Alphaproteobacteria</taxon>
        <taxon>Rhodobacterales</taxon>
        <taxon>Roseobacteraceae</taxon>
        <taxon>Falsiruegeria</taxon>
    </lineage>
</organism>
<dbReference type="Proteomes" id="UP000193077">
    <property type="component" value="Unassembled WGS sequence"/>
</dbReference>
<keyword evidence="2" id="KW-1185">Reference proteome</keyword>
<proteinExistence type="predicted"/>
<sequence length="82" mass="9557">MTRFDRLPPELRGWLQRAMLSWSVKSAERIWAKAMRQHRGNVQAALIELDRLERAHMNRDIERIWGPDHPGLVDACGLQRAA</sequence>
<name>A0A1Y5R8G4_9RHOB</name>
<dbReference type="AlphaFoldDB" id="A0A1Y5R8G4"/>
<protein>
    <submittedName>
        <fullName evidence="1">Uncharacterized protein</fullName>
    </submittedName>
</protein>
<dbReference type="InterPro" id="IPR045386">
    <property type="entry name" value="DUF6525"/>
</dbReference>
<accession>A0A1Y5R8G4</accession>
<dbReference type="EMBL" id="FWFO01000001">
    <property type="protein sequence ID" value="SLN11604.1"/>
    <property type="molecule type" value="Genomic_DNA"/>
</dbReference>
<evidence type="ECO:0000313" key="1">
    <source>
        <dbReference type="EMBL" id="SLN11604.1"/>
    </source>
</evidence>
<evidence type="ECO:0000313" key="2">
    <source>
        <dbReference type="Proteomes" id="UP000193077"/>
    </source>
</evidence>
<gene>
    <name evidence="1" type="ORF">TRL7639_00084</name>
</gene>
<dbReference type="Pfam" id="PF20135">
    <property type="entry name" value="DUF6525"/>
    <property type="match status" value="1"/>
</dbReference>
<reference evidence="1 2" key="1">
    <citation type="submission" date="2017-03" db="EMBL/GenBank/DDBJ databases">
        <authorList>
            <person name="Afonso C.L."/>
            <person name="Miller P.J."/>
            <person name="Scott M.A."/>
            <person name="Spackman E."/>
            <person name="Goraichik I."/>
            <person name="Dimitrov K.M."/>
            <person name="Suarez D.L."/>
            <person name="Swayne D.E."/>
        </authorList>
    </citation>
    <scope>NUCLEOTIDE SEQUENCE [LARGE SCALE GENOMIC DNA]</scope>
    <source>
        <strain evidence="1 2">CECT 7639</strain>
    </source>
</reference>